<dbReference type="SUPFAM" id="SSF56672">
    <property type="entry name" value="DNA/RNA polymerases"/>
    <property type="match status" value="1"/>
</dbReference>
<dbReference type="Pfam" id="PF26180">
    <property type="entry name" value="PAP-OAS1"/>
    <property type="match status" value="1"/>
</dbReference>
<dbReference type="PANTHER" id="PTHR45979:SF30">
    <property type="entry name" value="NUCLEOTIDYLTRANSFERASE"/>
    <property type="match status" value="1"/>
</dbReference>
<gene>
    <name evidence="3" type="ORF">Tci_004941</name>
</gene>
<feature type="domain" description="PAP/OAS1 substrate-binding-related" evidence="2">
    <location>
        <begin position="915"/>
        <end position="951"/>
    </location>
</feature>
<dbReference type="PANTHER" id="PTHR45979">
    <property type="entry name" value="PAP/OAS1 SUBSTRATE-BINDING DOMAIN SUPERFAMILY"/>
    <property type="match status" value="1"/>
</dbReference>
<comment type="caution">
    <text evidence="3">The sequence shown here is derived from an EMBL/GenBank/DDBJ whole genome shotgun (WGS) entry which is preliminary data.</text>
</comment>
<accession>A0A6L2J7E3</accession>
<dbReference type="InterPro" id="IPR058921">
    <property type="entry name" value="PAP/OAS1-rel"/>
</dbReference>
<evidence type="ECO:0000313" key="3">
    <source>
        <dbReference type="EMBL" id="GEU32963.1"/>
    </source>
</evidence>
<dbReference type="InterPro" id="IPR043502">
    <property type="entry name" value="DNA/RNA_pol_sf"/>
</dbReference>
<evidence type="ECO:0000259" key="1">
    <source>
        <dbReference type="Pfam" id="PF17919"/>
    </source>
</evidence>
<reference evidence="3" key="1">
    <citation type="journal article" date="2019" name="Sci. Rep.">
        <title>Draft genome of Tanacetum cinerariifolium, the natural source of mosquito coil.</title>
        <authorList>
            <person name="Yamashiro T."/>
            <person name="Shiraishi A."/>
            <person name="Satake H."/>
            <person name="Nakayama K."/>
        </authorList>
    </citation>
    <scope>NUCLEOTIDE SEQUENCE</scope>
</reference>
<dbReference type="Gene3D" id="1.20.1440.180">
    <property type="entry name" value="KEN domain"/>
    <property type="match status" value="1"/>
</dbReference>
<evidence type="ECO:0000259" key="2">
    <source>
        <dbReference type="Pfam" id="PF26180"/>
    </source>
</evidence>
<name>A0A6L2J7E3_TANCI</name>
<dbReference type="Pfam" id="PF17919">
    <property type="entry name" value="RT_RNaseH_2"/>
    <property type="match status" value="1"/>
</dbReference>
<keyword evidence="3" id="KW-0695">RNA-directed DNA polymerase</keyword>
<protein>
    <submittedName>
        <fullName evidence="3">Putative reverse transcriptase domain-containing protein</fullName>
    </submittedName>
</protein>
<dbReference type="InterPro" id="IPR041577">
    <property type="entry name" value="RT_RNaseH_2"/>
</dbReference>
<keyword evidence="3" id="KW-0808">Transferase</keyword>
<keyword evidence="3" id="KW-0548">Nucleotidyltransferase</keyword>
<sequence>MLVQASDQVLMSQSPIIHPPPQEIEDLKQHYLDEITRLLKSKYRDEIKIAELQDNFNGMSSEIRKKEKLHELEQWANRRTYPSKRFNSFWYDDDDDDDDEDFTIAVTPSLPIEEPNNSLSMGDEHLDTIPEMDSDEFIKSSVENLIPILSESEGIPEHLCDVPFHDTSPPLDVSKDQFEDFFESNDEFSSIDDDSFSIDKINYVEASPPDYELVSSEVMEIVIPKVRWIDDDILLTIKGNILRENLLNANHLFAKIEALNDIPTPFYDPIVSGTPSTLTPFGESDFFLEEGDILLLEAFLDDDHSSDFKTKSSSMTLNSLLEETNTFDNSLLESDILCFDVEEISSGSTTTRSDISLPEYEASYDDQSFFDKDVLDKIISKPLFEEEIIPMKIDPHPDNAKSDLMESLRTHDLSLIISSKIDSLFDEFVGELTLLKSIPPGIDETNCDFEEDIRLIERLLYDNSSPHPPEEFVSANSDAEIESFSPSPIPVKDSDSLREEIDLSCTPDYPMPSGIEDDDYDSERDILILKDLPSNDTLSILEIESFHFDIPSLSRPLAKPPDEQVMEKKAEDKLDEKRLKDVLIVLNFLEVFPKDKLCSAPIFALPEGSENFVVYYDASHKGLGAVPRHREKVIAYASSQLKVYEKNYTTRDLELGAIKELNMKQHRLLELLSDYNYEIRYHHRKANVVADALSRKETIKPLRVRALMMTIDLNLSSQILNAQSEAMKEENVMEENLNGMDKHVLMKRTVLRSEVRSQLGFCDIVLHSVFTFHSLVTKGDMGVKGLLPVVLYCYNSCALYRYSFMGNVVMVGEVSLGPSFHLSDAIERIPNGTEVLPNLSDASYNSLYGSGCEHSSISIYVAFSRKVNMFIKYKIKLVKCQINGEVPFDMSVNALGGVGSLAFMEEADEHIARDYFKKSLILIKAWLIYENEHKILGSSKSLLSTYALECLRKFLHHFSSFDWTKLMLTVNGALLIGRNTSVENERVDQPILDQRFVEECCRNERDHLPHSDTILYGVENDFKHAGPLATDLIMKLANSSFTLGMVLRHVLFYDPACCLYFLRDLSDRIVLGEYGDTDYESKKSFGTSWRKNTKLFEAWFKAMENESDSQKKDKSKTGQEDEAKSPVYVTTSLKHLLRFIRNTINHPIEQTPGEDKVDLHAYIMKCYPNLLLKTTQSNPPTPEKPPMPLISSFTTIEESADEHEICDGYLTEKEQQQLLLDEEALREAL</sequence>
<dbReference type="AlphaFoldDB" id="A0A6L2J7E3"/>
<proteinExistence type="predicted"/>
<dbReference type="InterPro" id="IPR038357">
    <property type="entry name" value="KEN_sf"/>
</dbReference>
<dbReference type="GO" id="GO:0003964">
    <property type="term" value="F:RNA-directed DNA polymerase activity"/>
    <property type="evidence" value="ECO:0007669"/>
    <property type="project" value="UniProtKB-KW"/>
</dbReference>
<dbReference type="InterPro" id="IPR058920">
    <property type="entry name" value="PAP-OAS1-bd-rel"/>
</dbReference>
<organism evidence="3">
    <name type="scientific">Tanacetum cinerariifolium</name>
    <name type="common">Dalmatian daisy</name>
    <name type="synonym">Chrysanthemum cinerariifolium</name>
    <dbReference type="NCBI Taxonomy" id="118510"/>
    <lineage>
        <taxon>Eukaryota</taxon>
        <taxon>Viridiplantae</taxon>
        <taxon>Streptophyta</taxon>
        <taxon>Embryophyta</taxon>
        <taxon>Tracheophyta</taxon>
        <taxon>Spermatophyta</taxon>
        <taxon>Magnoliopsida</taxon>
        <taxon>eudicotyledons</taxon>
        <taxon>Gunneridae</taxon>
        <taxon>Pentapetalae</taxon>
        <taxon>asterids</taxon>
        <taxon>campanulids</taxon>
        <taxon>Asterales</taxon>
        <taxon>Asteraceae</taxon>
        <taxon>Asteroideae</taxon>
        <taxon>Anthemideae</taxon>
        <taxon>Anthemidinae</taxon>
        <taxon>Tanacetum</taxon>
    </lineage>
</organism>
<feature type="domain" description="Reverse transcriptase/retrotransposon-derived protein RNase H-like" evidence="1">
    <location>
        <begin position="594"/>
        <end position="669"/>
    </location>
</feature>
<dbReference type="EMBL" id="BKCJ010000413">
    <property type="protein sequence ID" value="GEU32963.1"/>
    <property type="molecule type" value="Genomic_DNA"/>
</dbReference>